<proteinExistence type="predicted"/>
<sequence length="73" mass="8403">MFCSEALYEDESFAERQLAGFIASRVYFHLEEYGEALKFALGSGNWFDITQKSLYVQRMLGKLSVSEHISLRS</sequence>
<dbReference type="GO" id="GO:0005634">
    <property type="term" value="C:nucleus"/>
    <property type="evidence" value="ECO:0007669"/>
    <property type="project" value="TreeGrafter"/>
</dbReference>
<organism evidence="3 4">
    <name type="scientific">Toxoplasma gondii p89</name>
    <dbReference type="NCBI Taxonomy" id="943119"/>
    <lineage>
        <taxon>Eukaryota</taxon>
        <taxon>Sar</taxon>
        <taxon>Alveolata</taxon>
        <taxon>Apicomplexa</taxon>
        <taxon>Conoidasida</taxon>
        <taxon>Coccidia</taxon>
        <taxon>Eucoccidiorida</taxon>
        <taxon>Eimeriorina</taxon>
        <taxon>Sarcocystidae</taxon>
        <taxon>Toxoplasma</taxon>
    </lineage>
</organism>
<dbReference type="InterPro" id="IPR048570">
    <property type="entry name" value="PSMD1_RPN2_N"/>
</dbReference>
<dbReference type="Pfam" id="PF21505">
    <property type="entry name" value="RPN2_N"/>
    <property type="match status" value="1"/>
</dbReference>
<protein>
    <submittedName>
        <fullName evidence="3">26S proteasome regulatory subunit</fullName>
    </submittedName>
</protein>
<accession>A0A086J663</accession>
<dbReference type="AlphaFoldDB" id="A0A086J663"/>
<evidence type="ECO:0000313" key="3">
    <source>
        <dbReference type="EMBL" id="KFG27631.1"/>
    </source>
</evidence>
<evidence type="ECO:0000256" key="1">
    <source>
        <dbReference type="ARBA" id="ARBA00022737"/>
    </source>
</evidence>
<dbReference type="GO" id="GO:0034515">
    <property type="term" value="C:proteasome storage granule"/>
    <property type="evidence" value="ECO:0007669"/>
    <property type="project" value="TreeGrafter"/>
</dbReference>
<name>A0A086J663_TOXGO</name>
<evidence type="ECO:0000313" key="4">
    <source>
        <dbReference type="Proteomes" id="UP000028828"/>
    </source>
</evidence>
<dbReference type="VEuPathDB" id="ToxoDB:TGP89_422530"/>
<comment type="caution">
    <text evidence="3">The sequence shown here is derived from an EMBL/GenBank/DDBJ whole genome shotgun (WGS) entry which is preliminary data.</text>
</comment>
<dbReference type="Proteomes" id="UP000028828">
    <property type="component" value="Unassembled WGS sequence"/>
</dbReference>
<keyword evidence="1" id="KW-0677">Repeat</keyword>
<dbReference type="GO" id="GO:0008540">
    <property type="term" value="C:proteasome regulatory particle, base subcomplex"/>
    <property type="evidence" value="ECO:0007669"/>
    <property type="project" value="TreeGrafter"/>
</dbReference>
<feature type="domain" description="26S proteasome non-ATPase regulatory subunit 1/RPN2 N-terminal" evidence="2">
    <location>
        <begin position="5"/>
        <end position="70"/>
    </location>
</feature>
<dbReference type="PANTHER" id="PTHR10943:SF2">
    <property type="entry name" value="26S PROTEASOME NON-ATPASE REGULATORY SUBUNIT 1"/>
    <property type="match status" value="1"/>
</dbReference>
<evidence type="ECO:0000259" key="2">
    <source>
        <dbReference type="Pfam" id="PF21505"/>
    </source>
</evidence>
<dbReference type="EMBL" id="AEYI02002751">
    <property type="protein sequence ID" value="KFG27631.1"/>
    <property type="molecule type" value="Genomic_DNA"/>
</dbReference>
<keyword evidence="3" id="KW-0647">Proteasome</keyword>
<dbReference type="PANTHER" id="PTHR10943">
    <property type="entry name" value="26S PROTEASOME NON-ATPASE REGULATORY SUBUNIT"/>
    <property type="match status" value="1"/>
</dbReference>
<dbReference type="GO" id="GO:0043161">
    <property type="term" value="P:proteasome-mediated ubiquitin-dependent protein catabolic process"/>
    <property type="evidence" value="ECO:0007669"/>
    <property type="project" value="TreeGrafter"/>
</dbReference>
<gene>
    <name evidence="3" type="ORF">TGP89_422530</name>
</gene>
<reference evidence="3 4" key="1">
    <citation type="submission" date="2014-03" db="EMBL/GenBank/DDBJ databases">
        <authorList>
            <person name="Sibley D."/>
            <person name="Venepally P."/>
            <person name="Karamycheva S."/>
            <person name="Hadjithomas M."/>
            <person name="Khan A."/>
            <person name="Brunk B."/>
            <person name="Roos D."/>
            <person name="Caler E."/>
            <person name="Lorenzi H."/>
        </authorList>
    </citation>
    <scope>NUCLEOTIDE SEQUENCE [LARGE SCALE GENOMIC DNA]</scope>
    <source>
        <strain evidence="4">p89</strain>
    </source>
</reference>